<organism evidence="1 2">
    <name type="scientific">Gossypium aridum</name>
    <name type="common">American cotton</name>
    <name type="synonym">Erioxylum aridum</name>
    <dbReference type="NCBI Taxonomy" id="34290"/>
    <lineage>
        <taxon>Eukaryota</taxon>
        <taxon>Viridiplantae</taxon>
        <taxon>Streptophyta</taxon>
        <taxon>Embryophyta</taxon>
        <taxon>Tracheophyta</taxon>
        <taxon>Spermatophyta</taxon>
        <taxon>Magnoliopsida</taxon>
        <taxon>eudicotyledons</taxon>
        <taxon>Gunneridae</taxon>
        <taxon>Pentapetalae</taxon>
        <taxon>rosids</taxon>
        <taxon>malvids</taxon>
        <taxon>Malvales</taxon>
        <taxon>Malvaceae</taxon>
        <taxon>Malvoideae</taxon>
        <taxon>Gossypium</taxon>
    </lineage>
</organism>
<dbReference type="AlphaFoldDB" id="A0A7J8WM41"/>
<keyword evidence="2" id="KW-1185">Reference proteome</keyword>
<dbReference type="EMBL" id="JABFAA010000002">
    <property type="protein sequence ID" value="MBA0675940.1"/>
    <property type="molecule type" value="Genomic_DNA"/>
</dbReference>
<accession>A0A7J8WM41</accession>
<reference evidence="1 2" key="1">
    <citation type="journal article" date="2019" name="Genome Biol. Evol.">
        <title>Insights into the evolution of the New World diploid cottons (Gossypium, subgenus Houzingenia) based on genome sequencing.</title>
        <authorList>
            <person name="Grover C.E."/>
            <person name="Arick M.A. 2nd"/>
            <person name="Thrash A."/>
            <person name="Conover J.L."/>
            <person name="Sanders W.S."/>
            <person name="Peterson D.G."/>
            <person name="Frelichowski J.E."/>
            <person name="Scheffler J.A."/>
            <person name="Scheffler B.E."/>
            <person name="Wendel J.F."/>
        </authorList>
    </citation>
    <scope>NUCLEOTIDE SEQUENCE [LARGE SCALE GENOMIC DNA]</scope>
    <source>
        <strain evidence="1">185</strain>
        <tissue evidence="1">Leaf</tissue>
    </source>
</reference>
<sequence>MSVDTQGREGDFQIASFDSSLPQIINMDCRRNCKDELKGIWQS</sequence>
<dbReference type="Proteomes" id="UP000593577">
    <property type="component" value="Unassembled WGS sequence"/>
</dbReference>
<protein>
    <submittedName>
        <fullName evidence="1">Uncharacterized protein</fullName>
    </submittedName>
</protein>
<gene>
    <name evidence="1" type="ORF">Goari_017455</name>
</gene>
<evidence type="ECO:0000313" key="2">
    <source>
        <dbReference type="Proteomes" id="UP000593577"/>
    </source>
</evidence>
<comment type="caution">
    <text evidence="1">The sequence shown here is derived from an EMBL/GenBank/DDBJ whole genome shotgun (WGS) entry which is preliminary data.</text>
</comment>
<name>A0A7J8WM41_GOSAI</name>
<proteinExistence type="predicted"/>
<evidence type="ECO:0000313" key="1">
    <source>
        <dbReference type="EMBL" id="MBA0675940.1"/>
    </source>
</evidence>